<organism evidence="1 2">
    <name type="scientific">Crotalaria pallida</name>
    <name type="common">Smooth rattlebox</name>
    <name type="synonym">Crotalaria striata</name>
    <dbReference type="NCBI Taxonomy" id="3830"/>
    <lineage>
        <taxon>Eukaryota</taxon>
        <taxon>Viridiplantae</taxon>
        <taxon>Streptophyta</taxon>
        <taxon>Embryophyta</taxon>
        <taxon>Tracheophyta</taxon>
        <taxon>Spermatophyta</taxon>
        <taxon>Magnoliopsida</taxon>
        <taxon>eudicotyledons</taxon>
        <taxon>Gunneridae</taxon>
        <taxon>Pentapetalae</taxon>
        <taxon>rosids</taxon>
        <taxon>fabids</taxon>
        <taxon>Fabales</taxon>
        <taxon>Fabaceae</taxon>
        <taxon>Papilionoideae</taxon>
        <taxon>50 kb inversion clade</taxon>
        <taxon>genistoids sensu lato</taxon>
        <taxon>core genistoids</taxon>
        <taxon>Crotalarieae</taxon>
        <taxon>Crotalaria</taxon>
    </lineage>
</organism>
<protein>
    <submittedName>
        <fullName evidence="1">Uncharacterized protein</fullName>
    </submittedName>
</protein>
<reference evidence="1 2" key="1">
    <citation type="submission" date="2024-01" db="EMBL/GenBank/DDBJ databases">
        <title>The genomes of 5 underutilized Papilionoideae crops provide insights into root nodulation and disease resistanc.</title>
        <authorList>
            <person name="Yuan L."/>
        </authorList>
    </citation>
    <scope>NUCLEOTIDE SEQUENCE [LARGE SCALE GENOMIC DNA]</scope>
    <source>
        <strain evidence="1">ZHUSHIDOU_FW_LH</strain>
        <tissue evidence="1">Leaf</tissue>
    </source>
</reference>
<dbReference type="Proteomes" id="UP001372338">
    <property type="component" value="Unassembled WGS sequence"/>
</dbReference>
<proteinExistence type="predicted"/>
<name>A0AAN9EYM5_CROPI</name>
<sequence length="75" mass="8423">MMFKGAFYPLVFDNLSSSYISSVREVLIYMSMQNDVKGAFYPLVFDNLCFLVIPSVISDLNILLVRASLCSLSSQ</sequence>
<accession>A0AAN9EYM5</accession>
<dbReference type="AlphaFoldDB" id="A0AAN9EYM5"/>
<gene>
    <name evidence="1" type="ORF">RIF29_18691</name>
</gene>
<comment type="caution">
    <text evidence="1">The sequence shown here is derived from an EMBL/GenBank/DDBJ whole genome shotgun (WGS) entry which is preliminary data.</text>
</comment>
<evidence type="ECO:0000313" key="1">
    <source>
        <dbReference type="EMBL" id="KAK7266052.1"/>
    </source>
</evidence>
<keyword evidence="2" id="KW-1185">Reference proteome</keyword>
<evidence type="ECO:0000313" key="2">
    <source>
        <dbReference type="Proteomes" id="UP001372338"/>
    </source>
</evidence>
<dbReference type="EMBL" id="JAYWIO010000004">
    <property type="protein sequence ID" value="KAK7266052.1"/>
    <property type="molecule type" value="Genomic_DNA"/>
</dbReference>